<sequence length="324" mass="34857">MKKLMMICMSLLMVIGLVACDDDTEGMKKVGIIQYAQHPALDQAHDGFIDALKDEGFEEGKNITFDDQNAQGEGSNAETIADKLVNDGNDLIYAIATPSAIAAAQKTTEIPIVISAVTNPEDSKLVKSNEKPGGNVTGVSDLTPVEDQIDLLVKLAPEVKSVAVMYTNAERNSELQYEIAKKALEAKGIKVEAATVSESNQVQQVAESLVGKVDAIYVPTDNMVSESIANVVSVTNEHNMPTIVGEIAMVEKGALATYGINYYDIGYLAGKQAAKILRGEAEPKDMPIEYSSEDKLEMGFNESTAKKLGITIPEELLKEAKIVK</sequence>
<proteinExistence type="predicted"/>
<dbReference type="Pfam" id="PF04392">
    <property type="entry name" value="ABC_sub_bind"/>
    <property type="match status" value="1"/>
</dbReference>
<dbReference type="SUPFAM" id="SSF53822">
    <property type="entry name" value="Periplasmic binding protein-like I"/>
    <property type="match status" value="1"/>
</dbReference>
<evidence type="ECO:0000256" key="1">
    <source>
        <dbReference type="SAM" id="SignalP"/>
    </source>
</evidence>
<dbReference type="PANTHER" id="PTHR35271:SF1">
    <property type="entry name" value="ABC TRANSPORTER, SUBSTRATE-BINDING LIPOPROTEIN"/>
    <property type="match status" value="1"/>
</dbReference>
<dbReference type="EMBL" id="SODD01000015">
    <property type="protein sequence ID" value="TDW20069.1"/>
    <property type="molecule type" value="Genomic_DNA"/>
</dbReference>
<organism evidence="2 3">
    <name type="scientific">Breznakia blatticola</name>
    <dbReference type="NCBI Taxonomy" id="1754012"/>
    <lineage>
        <taxon>Bacteria</taxon>
        <taxon>Bacillati</taxon>
        <taxon>Bacillota</taxon>
        <taxon>Erysipelotrichia</taxon>
        <taxon>Erysipelotrichales</taxon>
        <taxon>Erysipelotrichaceae</taxon>
        <taxon>Breznakia</taxon>
    </lineage>
</organism>
<dbReference type="PROSITE" id="PS51257">
    <property type="entry name" value="PROKAR_LIPOPROTEIN"/>
    <property type="match status" value="1"/>
</dbReference>
<dbReference type="Proteomes" id="UP000294743">
    <property type="component" value="Unassembled WGS sequence"/>
</dbReference>
<feature type="chain" id="PRO_5038391838" evidence="1">
    <location>
        <begin position="20"/>
        <end position="324"/>
    </location>
</feature>
<dbReference type="PANTHER" id="PTHR35271">
    <property type="entry name" value="ABC TRANSPORTER, SUBSTRATE-BINDING LIPOPROTEIN-RELATED"/>
    <property type="match status" value="1"/>
</dbReference>
<dbReference type="Gene3D" id="3.40.50.2300">
    <property type="match status" value="2"/>
</dbReference>
<keyword evidence="3" id="KW-1185">Reference proteome</keyword>
<dbReference type="CDD" id="cd06325">
    <property type="entry name" value="PBP1_ABC_unchar_transporter"/>
    <property type="match status" value="1"/>
</dbReference>
<evidence type="ECO:0000313" key="2">
    <source>
        <dbReference type="EMBL" id="TDW20069.1"/>
    </source>
</evidence>
<accession>A0A4R7ZQ61</accession>
<dbReference type="OrthoDB" id="9776955at2"/>
<evidence type="ECO:0000313" key="3">
    <source>
        <dbReference type="Proteomes" id="UP000294743"/>
    </source>
</evidence>
<dbReference type="InterPro" id="IPR007487">
    <property type="entry name" value="ABC_transpt-TYRBP-like"/>
</dbReference>
<dbReference type="AlphaFoldDB" id="A0A4R7ZQ61"/>
<comment type="caution">
    <text evidence="2">The sequence shown here is derived from an EMBL/GenBank/DDBJ whole genome shotgun (WGS) entry which is preliminary data.</text>
</comment>
<reference evidence="2 3" key="1">
    <citation type="submission" date="2019-03" db="EMBL/GenBank/DDBJ databases">
        <title>Genomic Encyclopedia of Type Strains, Phase IV (KMG-IV): sequencing the most valuable type-strain genomes for metagenomic binning, comparative biology and taxonomic classification.</title>
        <authorList>
            <person name="Goeker M."/>
        </authorList>
    </citation>
    <scope>NUCLEOTIDE SEQUENCE [LARGE SCALE GENOMIC DNA]</scope>
    <source>
        <strain evidence="2 3">DSM 28867</strain>
    </source>
</reference>
<protein>
    <submittedName>
        <fullName evidence="2">Putative ABC transport system substrate-binding protein</fullName>
    </submittedName>
</protein>
<name>A0A4R7ZQ61_9FIRM</name>
<feature type="signal peptide" evidence="1">
    <location>
        <begin position="1"/>
        <end position="19"/>
    </location>
</feature>
<dbReference type="RefSeq" id="WP_134169378.1">
    <property type="nucleotide sequence ID" value="NZ_SODD01000015.1"/>
</dbReference>
<dbReference type="InterPro" id="IPR028082">
    <property type="entry name" value="Peripla_BP_I"/>
</dbReference>
<gene>
    <name evidence="2" type="ORF">EDD63_11527</name>
</gene>
<keyword evidence="1" id="KW-0732">Signal</keyword>